<dbReference type="EMBL" id="LNYW01000016">
    <property type="protein sequence ID" value="KTD65153.1"/>
    <property type="molecule type" value="Genomic_DNA"/>
</dbReference>
<evidence type="ECO:0000256" key="1">
    <source>
        <dbReference type="SAM" id="SignalP"/>
    </source>
</evidence>
<gene>
    <name evidence="2" type="ORF">Lsha_0522</name>
</gene>
<dbReference type="OrthoDB" id="9768177at2"/>
<name>A0A0W0Z7S0_9GAMM</name>
<dbReference type="Proteomes" id="UP000054600">
    <property type="component" value="Unassembled WGS sequence"/>
</dbReference>
<sequence>MKNMFLISALISCLIFSKQSLSFDCPDITAENTTGFNYQELLILAPKKLYAYFTVSNLETEKNWVILVAPVAVETGNLDDARNRGEEIIKNASPFGTDDIDELEDRYCTYNTGNDKQFITVYEIPEEILKKNVELSSYIWKKIIERQLTYKTPQNTN</sequence>
<keyword evidence="1" id="KW-0732">Signal</keyword>
<reference evidence="2 3" key="1">
    <citation type="submission" date="2015-11" db="EMBL/GenBank/DDBJ databases">
        <title>Genomic analysis of 38 Legionella species identifies large and diverse effector repertoires.</title>
        <authorList>
            <person name="Burstein D."/>
            <person name="Amaro F."/>
            <person name="Zusman T."/>
            <person name="Lifshitz Z."/>
            <person name="Cohen O."/>
            <person name="Gilbert J.A."/>
            <person name="Pupko T."/>
            <person name="Shuman H.A."/>
            <person name="Segal G."/>
        </authorList>
    </citation>
    <scope>NUCLEOTIDE SEQUENCE [LARGE SCALE GENOMIC DNA]</scope>
    <source>
        <strain evidence="2 3">ATCC 49655</strain>
    </source>
</reference>
<evidence type="ECO:0000313" key="3">
    <source>
        <dbReference type="Proteomes" id="UP000054600"/>
    </source>
</evidence>
<organism evidence="2 3">
    <name type="scientific">Legionella shakespearei DSM 23087</name>
    <dbReference type="NCBI Taxonomy" id="1122169"/>
    <lineage>
        <taxon>Bacteria</taxon>
        <taxon>Pseudomonadati</taxon>
        <taxon>Pseudomonadota</taxon>
        <taxon>Gammaproteobacteria</taxon>
        <taxon>Legionellales</taxon>
        <taxon>Legionellaceae</taxon>
        <taxon>Legionella</taxon>
    </lineage>
</organism>
<keyword evidence="3" id="KW-1185">Reference proteome</keyword>
<feature type="signal peptide" evidence="1">
    <location>
        <begin position="1"/>
        <end position="22"/>
    </location>
</feature>
<dbReference type="AlphaFoldDB" id="A0A0W0Z7S0"/>
<feature type="chain" id="PRO_5006918410" evidence="1">
    <location>
        <begin position="23"/>
        <end position="157"/>
    </location>
</feature>
<protein>
    <submittedName>
        <fullName evidence="2">Uncharacterized protein</fullName>
    </submittedName>
</protein>
<evidence type="ECO:0000313" key="2">
    <source>
        <dbReference type="EMBL" id="KTD65153.1"/>
    </source>
</evidence>
<accession>A0A0W0Z7S0</accession>
<dbReference type="PATRIC" id="fig|1122169.6.peg.596"/>
<proteinExistence type="predicted"/>
<dbReference type="STRING" id="1122169.Lsha_0522"/>
<comment type="caution">
    <text evidence="2">The sequence shown here is derived from an EMBL/GenBank/DDBJ whole genome shotgun (WGS) entry which is preliminary data.</text>
</comment>
<dbReference type="RefSeq" id="WP_018578535.1">
    <property type="nucleotide sequence ID" value="NZ_KB892435.1"/>
</dbReference>